<dbReference type="EMBL" id="JARPOI010000016">
    <property type="protein sequence ID" value="KAJ9145693.1"/>
    <property type="molecule type" value="Genomic_DNA"/>
</dbReference>
<evidence type="ECO:0000313" key="2">
    <source>
        <dbReference type="Proteomes" id="UP001174677"/>
    </source>
</evidence>
<dbReference type="Pfam" id="PF03004">
    <property type="entry name" value="Transposase_24"/>
    <property type="match status" value="1"/>
</dbReference>
<comment type="caution">
    <text evidence="1">The sequence shown here is derived from an EMBL/GenBank/DDBJ whole genome shotgun (WGS) entry which is preliminary data.</text>
</comment>
<accession>A0ABQ9KMS3</accession>
<proteinExistence type="predicted"/>
<dbReference type="InterPro" id="IPR004252">
    <property type="entry name" value="Probable_transposase_24"/>
</dbReference>
<organism evidence="1 2">
    <name type="scientific">Hevea brasiliensis</name>
    <name type="common">Para rubber tree</name>
    <name type="synonym">Siphonia brasiliensis</name>
    <dbReference type="NCBI Taxonomy" id="3981"/>
    <lineage>
        <taxon>Eukaryota</taxon>
        <taxon>Viridiplantae</taxon>
        <taxon>Streptophyta</taxon>
        <taxon>Embryophyta</taxon>
        <taxon>Tracheophyta</taxon>
        <taxon>Spermatophyta</taxon>
        <taxon>Magnoliopsida</taxon>
        <taxon>eudicotyledons</taxon>
        <taxon>Gunneridae</taxon>
        <taxon>Pentapetalae</taxon>
        <taxon>rosids</taxon>
        <taxon>fabids</taxon>
        <taxon>Malpighiales</taxon>
        <taxon>Euphorbiaceae</taxon>
        <taxon>Crotonoideae</taxon>
        <taxon>Micrandreae</taxon>
        <taxon>Hevea</taxon>
    </lineage>
</organism>
<dbReference type="Proteomes" id="UP001174677">
    <property type="component" value="Chromosome 16"/>
</dbReference>
<reference evidence="1" key="1">
    <citation type="journal article" date="2023" name="Plant Biotechnol. J.">
        <title>Chromosome-level wild Hevea brasiliensis genome provides new tools for genomic-assisted breeding and valuable loci to elevate rubber yield.</title>
        <authorList>
            <person name="Cheng H."/>
            <person name="Song X."/>
            <person name="Hu Y."/>
            <person name="Wu T."/>
            <person name="Yang Q."/>
            <person name="An Z."/>
            <person name="Feng S."/>
            <person name="Deng Z."/>
            <person name="Wu W."/>
            <person name="Zeng X."/>
            <person name="Tu M."/>
            <person name="Wang X."/>
            <person name="Huang H."/>
        </authorList>
    </citation>
    <scope>NUCLEOTIDE SEQUENCE</scope>
    <source>
        <strain evidence="1">MT/VB/25A 57/8</strain>
    </source>
</reference>
<protein>
    <submittedName>
        <fullName evidence="1">Uncharacterized protein</fullName>
    </submittedName>
</protein>
<evidence type="ECO:0000313" key="1">
    <source>
        <dbReference type="EMBL" id="KAJ9145693.1"/>
    </source>
</evidence>
<keyword evidence="2" id="KW-1185">Reference proteome</keyword>
<gene>
    <name evidence="1" type="ORF">P3X46_028046</name>
</gene>
<sequence length="147" mass="17067">MMINLKNSRKKPSYISEEIWENFEQYWNDPKVIRWSELYSRNHRGAVNVSGPSTHTGRSIKYIEWSDKLPPPTELFVYTHTRKHDKETFVDQKSKEIHNPLYLNVVEGGEKRRKVYGLRSESSTFYPLIGASSSRAFTLSSSPNAAL</sequence>
<name>A0ABQ9KMS3_HEVBR</name>